<dbReference type="PROSITE" id="PS00211">
    <property type="entry name" value="ABC_TRANSPORTER_1"/>
    <property type="match status" value="1"/>
</dbReference>
<gene>
    <name evidence="6" type="ORF">E3T50_15135</name>
</gene>
<dbReference type="CDD" id="cd03216">
    <property type="entry name" value="ABC_Carb_Monos_I"/>
    <property type="match status" value="1"/>
</dbReference>
<dbReference type="InterPro" id="IPR027417">
    <property type="entry name" value="P-loop_NTPase"/>
</dbReference>
<dbReference type="CDD" id="cd03215">
    <property type="entry name" value="ABC_Carb_Monos_II"/>
    <property type="match status" value="1"/>
</dbReference>
<name>A0A4R9APK0_9MICO</name>
<evidence type="ECO:0000256" key="4">
    <source>
        <dbReference type="ARBA" id="ARBA00022840"/>
    </source>
</evidence>
<reference evidence="6 7" key="1">
    <citation type="submission" date="2019-03" db="EMBL/GenBank/DDBJ databases">
        <title>Genomics of glacier-inhabiting Cryobacterium strains.</title>
        <authorList>
            <person name="Liu Q."/>
            <person name="Xin Y.-H."/>
        </authorList>
    </citation>
    <scope>NUCLEOTIDE SEQUENCE [LARGE SCALE GENOMIC DNA]</scope>
    <source>
        <strain evidence="6 7">Hz16</strain>
    </source>
</reference>
<dbReference type="Proteomes" id="UP000297983">
    <property type="component" value="Unassembled WGS sequence"/>
</dbReference>
<keyword evidence="2" id="KW-0677">Repeat</keyword>
<evidence type="ECO:0000256" key="1">
    <source>
        <dbReference type="ARBA" id="ARBA00022448"/>
    </source>
</evidence>
<keyword evidence="7" id="KW-1185">Reference proteome</keyword>
<comment type="caution">
    <text evidence="6">The sequence shown here is derived from an EMBL/GenBank/DDBJ whole genome shotgun (WGS) entry which is preliminary data.</text>
</comment>
<dbReference type="GO" id="GO:0005524">
    <property type="term" value="F:ATP binding"/>
    <property type="evidence" value="ECO:0007669"/>
    <property type="project" value="UniProtKB-KW"/>
</dbReference>
<dbReference type="GO" id="GO:0016887">
    <property type="term" value="F:ATP hydrolysis activity"/>
    <property type="evidence" value="ECO:0007669"/>
    <property type="project" value="InterPro"/>
</dbReference>
<protein>
    <submittedName>
        <fullName evidence="6">Sugar ABC transporter ATP-binding protein</fullName>
    </submittedName>
</protein>
<dbReference type="PANTHER" id="PTHR43790:SF9">
    <property type="entry name" value="GALACTOFURANOSE TRANSPORTER ATP-BINDING PROTEIN YTFR"/>
    <property type="match status" value="1"/>
</dbReference>
<dbReference type="EMBL" id="SOHL01000028">
    <property type="protein sequence ID" value="TFD67346.1"/>
    <property type="molecule type" value="Genomic_DNA"/>
</dbReference>
<sequence length="522" mass="56437">MVAARQIAGGKVNDVITTPAVLRLDSVSKSFGSNRAVRGVSLNIQSGEVIGLIGENGAGKSTLLKILSGNYRHDEGTIAVNGQAVQFRGPADALRAGIGVVHQEQSLFTNLTVAENIEVNTPIGRGGVNRLGLYNWRRLYADAAKALDLIGSHLNPKTRVSDLSFVDRQMVEIARAIRVSAASHTTPLVILDEPTAILERTETAILEREISKLRDIGSVIFVSHRLDEVMRICDRVVVMRDGELIADRPVDDVTEEELFHLMVGRETHAAVRNRRSIEPTSSPVISIHDLTRAGSYADVSIDAYPGRILAILGTSGSGRESVARAIFGAEGFDSGSVSIAGYSGRQLSIKKAVALGVGYVPAERKTEGMVGEMPADQNITLTHPGSAALGPFELPRRRLSLARMWFEKLDIRPREPEHMLQDFSGGNQQKVVLAKWLNSSNLKALVLDHPLRGLDPGAAETVNAQIRSVCDDGTAIILIPDTIDEALDIADDIVVMRDGRISGVFDLGHDNPATLDLLERML</sequence>
<proteinExistence type="predicted"/>
<evidence type="ECO:0000256" key="3">
    <source>
        <dbReference type="ARBA" id="ARBA00022741"/>
    </source>
</evidence>
<dbReference type="PANTHER" id="PTHR43790">
    <property type="entry name" value="CARBOHYDRATE TRANSPORT ATP-BINDING PROTEIN MG119-RELATED"/>
    <property type="match status" value="1"/>
</dbReference>
<dbReference type="Gene3D" id="3.40.50.300">
    <property type="entry name" value="P-loop containing nucleotide triphosphate hydrolases"/>
    <property type="match status" value="2"/>
</dbReference>
<dbReference type="AlphaFoldDB" id="A0A4R9APK0"/>
<evidence type="ECO:0000313" key="6">
    <source>
        <dbReference type="EMBL" id="TFD67346.1"/>
    </source>
</evidence>
<feature type="domain" description="ABC transporter" evidence="5">
    <location>
        <begin position="271"/>
        <end position="521"/>
    </location>
</feature>
<dbReference type="InterPro" id="IPR050107">
    <property type="entry name" value="ABC_carbohydrate_import_ATPase"/>
</dbReference>
<dbReference type="InterPro" id="IPR003439">
    <property type="entry name" value="ABC_transporter-like_ATP-bd"/>
</dbReference>
<organism evidence="6 7">
    <name type="scientific">Cryobacterium gelidum</name>
    <dbReference type="NCBI Taxonomy" id="1259164"/>
    <lineage>
        <taxon>Bacteria</taxon>
        <taxon>Bacillati</taxon>
        <taxon>Actinomycetota</taxon>
        <taxon>Actinomycetes</taxon>
        <taxon>Micrococcales</taxon>
        <taxon>Microbacteriaceae</taxon>
        <taxon>Cryobacterium</taxon>
    </lineage>
</organism>
<dbReference type="Pfam" id="PF00005">
    <property type="entry name" value="ABC_tran"/>
    <property type="match status" value="2"/>
</dbReference>
<dbReference type="SUPFAM" id="SSF52540">
    <property type="entry name" value="P-loop containing nucleoside triphosphate hydrolases"/>
    <property type="match status" value="2"/>
</dbReference>
<keyword evidence="3" id="KW-0547">Nucleotide-binding</keyword>
<evidence type="ECO:0000313" key="7">
    <source>
        <dbReference type="Proteomes" id="UP000297983"/>
    </source>
</evidence>
<dbReference type="PROSITE" id="PS50893">
    <property type="entry name" value="ABC_TRANSPORTER_2"/>
    <property type="match status" value="2"/>
</dbReference>
<dbReference type="InterPro" id="IPR017871">
    <property type="entry name" value="ABC_transporter-like_CS"/>
</dbReference>
<keyword evidence="1" id="KW-0813">Transport</keyword>
<dbReference type="SMART" id="SM00382">
    <property type="entry name" value="AAA"/>
    <property type="match status" value="2"/>
</dbReference>
<evidence type="ECO:0000256" key="2">
    <source>
        <dbReference type="ARBA" id="ARBA00022737"/>
    </source>
</evidence>
<feature type="domain" description="ABC transporter" evidence="5">
    <location>
        <begin position="22"/>
        <end position="266"/>
    </location>
</feature>
<dbReference type="InterPro" id="IPR003593">
    <property type="entry name" value="AAA+_ATPase"/>
</dbReference>
<evidence type="ECO:0000259" key="5">
    <source>
        <dbReference type="PROSITE" id="PS50893"/>
    </source>
</evidence>
<keyword evidence="4 6" id="KW-0067">ATP-binding</keyword>
<accession>A0A4R9APK0</accession>